<proteinExistence type="predicted"/>
<organism evidence="1 2">
    <name type="scientific">Nemania bipapillata</name>
    <dbReference type="NCBI Taxonomy" id="110536"/>
    <lineage>
        <taxon>Eukaryota</taxon>
        <taxon>Fungi</taxon>
        <taxon>Dikarya</taxon>
        <taxon>Ascomycota</taxon>
        <taxon>Pezizomycotina</taxon>
        <taxon>Sordariomycetes</taxon>
        <taxon>Xylariomycetidae</taxon>
        <taxon>Xylariales</taxon>
        <taxon>Xylariaceae</taxon>
        <taxon>Nemania</taxon>
    </lineage>
</organism>
<evidence type="ECO:0000313" key="2">
    <source>
        <dbReference type="Proteomes" id="UP001153334"/>
    </source>
</evidence>
<accession>A0ACC2HTB8</accession>
<sequence>MAVNSTTSHPPPQFPPNASSDLTRGALPSPCITTPTATPAATIDLTQHSLHAVLNRDKTLWKTPMRWTRAHLLALGVQHSCRSRCCGHSEQEGGYDRSDGDDEEIHHVVLPKPNEKDWDEKVNRTIKTASVYSGRVNALAKLLYGVVYRPFTTLWTTPVLAVGSRKHVLLLMYHFLLNDEIVFPYIDSDILSHLRHVESLCDQTCPYEPYITAVLISRAQTLRQPSCSNRSGTGDKNTESNTDPNRPITTRLLYTHRDDGGYMHVYTAHISHALLDRFQHLNQPPATPSTDPLIRLDHRRIPFEPRDTFRQRLLAAVSMIAVVETTAAPSRKRPPSPDSQRDTIKPLSPHRHPLYGIDVNNQRY</sequence>
<keyword evidence="2" id="KW-1185">Reference proteome</keyword>
<comment type="caution">
    <text evidence="1">The sequence shown here is derived from an EMBL/GenBank/DDBJ whole genome shotgun (WGS) entry which is preliminary data.</text>
</comment>
<gene>
    <name evidence="1" type="ORF">ONZ43_g7287</name>
</gene>
<dbReference type="EMBL" id="JAPESX010003077">
    <property type="protein sequence ID" value="KAJ8105781.1"/>
    <property type="molecule type" value="Genomic_DNA"/>
</dbReference>
<evidence type="ECO:0000313" key="1">
    <source>
        <dbReference type="EMBL" id="KAJ8105781.1"/>
    </source>
</evidence>
<dbReference type="Proteomes" id="UP001153334">
    <property type="component" value="Unassembled WGS sequence"/>
</dbReference>
<reference evidence="1" key="1">
    <citation type="submission" date="2022-11" db="EMBL/GenBank/DDBJ databases">
        <title>Genome Sequence of Nemania bipapillata.</title>
        <authorList>
            <person name="Buettner E."/>
        </authorList>
    </citation>
    <scope>NUCLEOTIDE SEQUENCE</scope>
    <source>
        <strain evidence="1">CP14</strain>
    </source>
</reference>
<name>A0ACC2HTB8_9PEZI</name>
<protein>
    <submittedName>
        <fullName evidence="1">Uncharacterized protein</fullName>
    </submittedName>
</protein>